<gene>
    <name evidence="3" type="ORF">DCO61_05835</name>
    <name evidence="4" type="ORF">LS64_010200</name>
</gene>
<reference evidence="4 5" key="2">
    <citation type="journal article" date="2016" name="Infect. Immun.">
        <title>Helicobacter saguini, a Novel Helicobacter Isolated from Cotton-Top Tamarins with Ulcerative Colitis, Has Proinflammatory Properties and Induces Typhlocolitis and Dysplasia in Gnotobiotic IL-10-/- Mice.</title>
        <authorList>
            <person name="Shen Z."/>
            <person name="Mannion A."/>
            <person name="Whary M.T."/>
            <person name="Muthupalani S."/>
            <person name="Sheh A."/>
            <person name="Feng Y."/>
            <person name="Gong G."/>
            <person name="Vandamme P."/>
            <person name="Holcombe H.R."/>
            <person name="Paster B.J."/>
            <person name="Fox J.G."/>
        </authorList>
    </citation>
    <scope>NUCLEOTIDE SEQUENCE [LARGE SCALE GENOMIC DNA]</scope>
    <source>
        <strain evidence="4 5">MIT 97-6194</strain>
    </source>
</reference>
<evidence type="ECO:0000313" key="3">
    <source>
        <dbReference type="EMBL" id="MWV69541.1"/>
    </source>
</evidence>
<name>A0A347VM67_9HELI</name>
<dbReference type="Proteomes" id="UP000029714">
    <property type="component" value="Unassembled WGS sequence"/>
</dbReference>
<dbReference type="InterPro" id="IPR004101">
    <property type="entry name" value="Mur_ligase_C"/>
</dbReference>
<evidence type="ECO:0000256" key="1">
    <source>
        <dbReference type="SAM" id="MobiDB-lite"/>
    </source>
</evidence>
<evidence type="ECO:0000313" key="4">
    <source>
        <dbReference type="EMBL" id="TLD92555.1"/>
    </source>
</evidence>
<reference evidence="4" key="3">
    <citation type="submission" date="2018-04" db="EMBL/GenBank/DDBJ databases">
        <authorList>
            <person name="Sheh A."/>
            <person name="Shen Z."/>
            <person name="Mannion A.J."/>
            <person name="Fox J.G."/>
        </authorList>
    </citation>
    <scope>NUCLEOTIDE SEQUENCE</scope>
    <source>
        <strain evidence="4">MIT 97-6194</strain>
    </source>
</reference>
<comment type="caution">
    <text evidence="4">The sequence shown here is derived from an EMBL/GenBank/DDBJ whole genome shotgun (WGS) entry which is preliminary data.</text>
</comment>
<dbReference type="PANTHER" id="PTHR23135:SF4">
    <property type="entry name" value="UDP-N-ACETYLMURAMOYL-L-ALANYL-D-GLUTAMATE--2,6-DIAMINOPIMELATE LIGASE MURE HOMOLOG, CHLOROPLASTIC"/>
    <property type="match status" value="1"/>
</dbReference>
<dbReference type="InterPro" id="IPR036565">
    <property type="entry name" value="Mur-like_cat_sf"/>
</dbReference>
<keyword evidence="5" id="KW-1185">Reference proteome</keyword>
<dbReference type="SUPFAM" id="SSF53623">
    <property type="entry name" value="MurD-like peptide ligases, catalytic domain"/>
    <property type="match status" value="1"/>
</dbReference>
<dbReference type="SUPFAM" id="SSF53244">
    <property type="entry name" value="MurD-like peptide ligases, peptide-binding domain"/>
    <property type="match status" value="1"/>
</dbReference>
<dbReference type="PANTHER" id="PTHR23135">
    <property type="entry name" value="MUR LIGASE FAMILY MEMBER"/>
    <property type="match status" value="1"/>
</dbReference>
<reference evidence="4 5" key="1">
    <citation type="journal article" date="2014" name="Genome Announc.">
        <title>Draft genome sequences of eight enterohepatic helicobacter species isolated from both laboratory and wild rodents.</title>
        <authorList>
            <person name="Sheh A."/>
            <person name="Shen Z."/>
            <person name="Fox J.G."/>
        </authorList>
    </citation>
    <scope>NUCLEOTIDE SEQUENCE [LARGE SCALE GENOMIC DNA]</scope>
    <source>
        <strain evidence="4 5">MIT 97-6194</strain>
    </source>
</reference>
<evidence type="ECO:0000259" key="2">
    <source>
        <dbReference type="Pfam" id="PF02875"/>
    </source>
</evidence>
<feature type="region of interest" description="Disordered" evidence="1">
    <location>
        <begin position="65"/>
        <end position="86"/>
    </location>
</feature>
<organism evidence="4 5">
    <name type="scientific">Helicobacter saguini</name>
    <dbReference type="NCBI Taxonomy" id="1548018"/>
    <lineage>
        <taxon>Bacteria</taxon>
        <taxon>Pseudomonadati</taxon>
        <taxon>Campylobacterota</taxon>
        <taxon>Epsilonproteobacteria</taxon>
        <taxon>Campylobacterales</taxon>
        <taxon>Helicobacteraceae</taxon>
        <taxon>Helicobacter</taxon>
    </lineage>
</organism>
<dbReference type="GO" id="GO:0005524">
    <property type="term" value="F:ATP binding"/>
    <property type="evidence" value="ECO:0007669"/>
    <property type="project" value="InterPro"/>
</dbReference>
<accession>A0A347VM67</accession>
<feature type="domain" description="Mur ligase C-terminal" evidence="2">
    <location>
        <begin position="147"/>
        <end position="277"/>
    </location>
</feature>
<dbReference type="EMBL" id="JRMP02000019">
    <property type="protein sequence ID" value="TLD92555.1"/>
    <property type="molecule type" value="Genomic_DNA"/>
</dbReference>
<dbReference type="Pfam" id="PF02875">
    <property type="entry name" value="Mur_ligase_C"/>
    <property type="match status" value="1"/>
</dbReference>
<dbReference type="InterPro" id="IPR036615">
    <property type="entry name" value="Mur_ligase_C_dom_sf"/>
</dbReference>
<dbReference type="EMBL" id="QBIU01000001">
    <property type="protein sequence ID" value="MWV69541.1"/>
    <property type="molecule type" value="Genomic_DNA"/>
</dbReference>
<protein>
    <recommendedName>
        <fullName evidence="2">Mur ligase C-terminal domain-containing protein</fullName>
    </recommendedName>
</protein>
<evidence type="ECO:0000313" key="6">
    <source>
        <dbReference type="Proteomes" id="UP000477070"/>
    </source>
</evidence>
<dbReference type="AlphaFoldDB" id="A0A347VM67"/>
<sequence>MRFLPNVLGYGIESKSNLFVNAYSLNDGIFAHINFRESSKNHNFKNLEVSPKDLVDSKQNTNLDSKNFELSSKDSKNTESTNLDSNQLSKSSINLNQNIESANLESPLFGLFNLYNLLATTLTLKAITHKSLESICTALSNFGGVAGRMEIVSQKPLIIIDFAHTTDGMLQVFESFKNKKIYVIFGAGGDRDASKREKMGECAATFATKIYITNDNPRSENPQKIAEQILQGVEKIGRVKKDSINIILDRKEAIKLAIHDILSDLDSKNCVLLILGKGDETSQIFKDKTLHFSDKECVMEILKDSKN</sequence>
<dbReference type="GO" id="GO:0016881">
    <property type="term" value="F:acid-amino acid ligase activity"/>
    <property type="evidence" value="ECO:0007669"/>
    <property type="project" value="InterPro"/>
</dbReference>
<dbReference type="OrthoDB" id="9800958at2"/>
<dbReference type="Gene3D" id="3.40.1190.10">
    <property type="entry name" value="Mur-like, catalytic domain"/>
    <property type="match status" value="1"/>
</dbReference>
<proteinExistence type="predicted"/>
<dbReference type="Gene3D" id="3.90.190.20">
    <property type="entry name" value="Mur ligase, C-terminal domain"/>
    <property type="match status" value="1"/>
</dbReference>
<evidence type="ECO:0000313" key="5">
    <source>
        <dbReference type="Proteomes" id="UP000029714"/>
    </source>
</evidence>
<reference evidence="3 6" key="4">
    <citation type="submission" date="2019-12" db="EMBL/GenBank/DDBJ databases">
        <title>Multi-Generational Helicobacter saguini Isolates.</title>
        <authorList>
            <person name="Mannion A."/>
            <person name="Shen Z."/>
            <person name="Fox J.G."/>
        </authorList>
    </citation>
    <scope>NUCLEOTIDE SEQUENCE [LARGE SCALE GENOMIC DNA]</scope>
    <source>
        <strain evidence="3">16-048</strain>
        <strain evidence="6">16-048 (F4)</strain>
    </source>
</reference>
<dbReference type="Proteomes" id="UP000477070">
    <property type="component" value="Unassembled WGS sequence"/>
</dbReference>